<sequence>MEPATRGSTASEKVIKVDDIEAAAIDEPRRSSKPPKLETKLFESKNIELVEDVFGSYVDDRGACHKIKRYTWTNHNKISVQVVNYGARIVSMKLPDRHGKLEDIVLGCEDLAGYIYYGKHYLGATIGRVTDTIKNATFKLDGKQYWLTQNKDHHHYNGGCDAIDKQVWTTYTEGKKVVMSYISPHNDNGYPGDLLIRVTFELSNKNEFDINYEAHSTAPTLVNISNLTHFNLAGHHAGPDELYRHMLTMNCNCFTPKIKDLPTGEILNVLYTDYDFQVPKILGKVMGIVPKDGFDQNLCVNRGVNQDVGFVGRLLHPPSGRMVEIYSNQPGVNLNTANSFGYGDRMSLAQILPPPVQNKPPQNELEEKLLLFKKVHEEMFDVLKIDREKSFRELLDLIVKVKLQENIKDVPSDVSLSEFVVTPLQKKYLSSILAFVCQESNKECKEIQGIVEKLLSVVIVKEETDSLKSQLELTESEILEELRAKNEKMKKQEDYLSQVRNNVRKRVNYIPPYYKNSKSIIGKNGARYRMHSGISLQTQNYPNAVNVTNYPSCVVKPGEIYNHKITYKFWIRAGNPAKWIKRNNLTNSH</sequence>
<evidence type="ECO:0000256" key="2">
    <source>
        <dbReference type="ARBA" id="ARBA00004947"/>
    </source>
</evidence>
<protein>
    <recommendedName>
        <fullName evidence="4">Galactose mutarotase</fullName>
    </recommendedName>
    <alternativeName>
        <fullName evidence="7">Aldose 1-epimerase</fullName>
    </alternativeName>
</protein>
<dbReference type="AlphaFoldDB" id="A0A9P0BHZ2"/>
<evidence type="ECO:0000256" key="4">
    <source>
        <dbReference type="ARBA" id="ARBA00021023"/>
    </source>
</evidence>
<dbReference type="GO" id="GO:0030246">
    <property type="term" value="F:carbohydrate binding"/>
    <property type="evidence" value="ECO:0007669"/>
    <property type="project" value="InterPro"/>
</dbReference>
<dbReference type="InterPro" id="IPR047215">
    <property type="entry name" value="Galactose_mutarotase-like"/>
</dbReference>
<keyword evidence="6" id="KW-0119">Carbohydrate metabolism</keyword>
<dbReference type="PANTHER" id="PTHR10091:SF0">
    <property type="entry name" value="GALACTOSE MUTAROTASE"/>
    <property type="match status" value="1"/>
</dbReference>
<dbReference type="SUPFAM" id="SSF74650">
    <property type="entry name" value="Galactose mutarotase-like"/>
    <property type="match status" value="2"/>
</dbReference>
<comment type="function">
    <text evidence="8">Mutarotase that catalyzes the interconversion of beta-D-galactose and alpha-D-galactose during galactose metabolism. Beta-D-galactose is metabolized in the liver into glucose 1-phosphate, the primary metabolic fuel, by the action of four enzymes that constitute the Leloir pathway: GALM, GALK1 (galactokinase), GALT (galactose-1-phosphate uridylyltransferase) and GALE (UDP-galactose-4'-epimerase). Involved in the maintenance of the equilibrium between the beta- and alpha-anomers of galactose, therefore ensuring a sufficient supply of the alpha-anomer for GALK1. Also active on D-glucose although shows a preference for galactose over glucose.</text>
</comment>
<dbReference type="InterPro" id="IPR014718">
    <property type="entry name" value="GH-type_carb-bd"/>
</dbReference>
<dbReference type="InterPro" id="IPR011013">
    <property type="entry name" value="Gal_mutarotase_sf_dom"/>
</dbReference>
<comment type="pathway">
    <text evidence="2">Carbohydrate metabolism; galactose metabolism.</text>
</comment>
<dbReference type="Gene3D" id="2.70.98.10">
    <property type="match status" value="2"/>
</dbReference>
<evidence type="ECO:0000256" key="5">
    <source>
        <dbReference type="ARBA" id="ARBA00023235"/>
    </source>
</evidence>
<evidence type="ECO:0000313" key="10">
    <source>
        <dbReference type="Proteomes" id="UP001154078"/>
    </source>
</evidence>
<dbReference type="GO" id="GO:0033499">
    <property type="term" value="P:galactose catabolic process via UDP-galactose, Leloir pathway"/>
    <property type="evidence" value="ECO:0007669"/>
    <property type="project" value="TreeGrafter"/>
</dbReference>
<dbReference type="InterPro" id="IPR008183">
    <property type="entry name" value="Aldose_1/G6P_1-epimerase"/>
</dbReference>
<comment type="similarity">
    <text evidence="3">Belongs to the aldose epimerase family.</text>
</comment>
<gene>
    <name evidence="9" type="ORF">MELIAE_LOCUS12381</name>
</gene>
<name>A0A9P0BHZ2_BRAAE</name>
<dbReference type="PANTHER" id="PTHR10091">
    <property type="entry name" value="ALDOSE-1-EPIMERASE"/>
    <property type="match status" value="1"/>
</dbReference>
<dbReference type="EMBL" id="OV121140">
    <property type="protein sequence ID" value="CAH0563602.1"/>
    <property type="molecule type" value="Genomic_DNA"/>
</dbReference>
<comment type="catalytic activity">
    <reaction evidence="1">
        <text>alpha-D-galactose = beta-D-galactose</text>
        <dbReference type="Rhea" id="RHEA:28675"/>
        <dbReference type="ChEBI" id="CHEBI:27667"/>
        <dbReference type="ChEBI" id="CHEBI:28061"/>
        <dbReference type="EC" id="5.1.3.3"/>
    </reaction>
    <physiologicalReaction direction="right-to-left" evidence="1">
        <dbReference type="Rhea" id="RHEA:28677"/>
    </physiologicalReaction>
</comment>
<dbReference type="GO" id="GO:0004034">
    <property type="term" value="F:aldose 1-epimerase activity"/>
    <property type="evidence" value="ECO:0007669"/>
    <property type="project" value="UniProtKB-EC"/>
</dbReference>
<evidence type="ECO:0000256" key="8">
    <source>
        <dbReference type="ARBA" id="ARBA00045743"/>
    </source>
</evidence>
<dbReference type="GO" id="GO:0006006">
    <property type="term" value="P:glucose metabolic process"/>
    <property type="evidence" value="ECO:0007669"/>
    <property type="project" value="TreeGrafter"/>
</dbReference>
<proteinExistence type="inferred from homology"/>
<keyword evidence="5" id="KW-0413">Isomerase</keyword>
<dbReference type="Proteomes" id="UP001154078">
    <property type="component" value="Chromosome 9"/>
</dbReference>
<organism evidence="9 10">
    <name type="scientific">Brassicogethes aeneus</name>
    <name type="common">Rape pollen beetle</name>
    <name type="synonym">Meligethes aeneus</name>
    <dbReference type="NCBI Taxonomy" id="1431903"/>
    <lineage>
        <taxon>Eukaryota</taxon>
        <taxon>Metazoa</taxon>
        <taxon>Ecdysozoa</taxon>
        <taxon>Arthropoda</taxon>
        <taxon>Hexapoda</taxon>
        <taxon>Insecta</taxon>
        <taxon>Pterygota</taxon>
        <taxon>Neoptera</taxon>
        <taxon>Endopterygota</taxon>
        <taxon>Coleoptera</taxon>
        <taxon>Polyphaga</taxon>
        <taxon>Cucujiformia</taxon>
        <taxon>Nitidulidae</taxon>
        <taxon>Meligethinae</taxon>
        <taxon>Brassicogethes</taxon>
    </lineage>
</organism>
<evidence type="ECO:0000256" key="3">
    <source>
        <dbReference type="ARBA" id="ARBA00006206"/>
    </source>
</evidence>
<dbReference type="OrthoDB" id="274691at2759"/>
<evidence type="ECO:0000256" key="1">
    <source>
        <dbReference type="ARBA" id="ARBA00001712"/>
    </source>
</evidence>
<dbReference type="CDD" id="cd09019">
    <property type="entry name" value="galactose_mutarotase_like"/>
    <property type="match status" value="1"/>
</dbReference>
<evidence type="ECO:0000256" key="6">
    <source>
        <dbReference type="ARBA" id="ARBA00023277"/>
    </source>
</evidence>
<evidence type="ECO:0000256" key="7">
    <source>
        <dbReference type="ARBA" id="ARBA00032729"/>
    </source>
</evidence>
<evidence type="ECO:0000313" key="9">
    <source>
        <dbReference type="EMBL" id="CAH0563602.1"/>
    </source>
</evidence>
<accession>A0A9P0BHZ2</accession>
<dbReference type="Pfam" id="PF01263">
    <property type="entry name" value="Aldose_epim"/>
    <property type="match status" value="1"/>
</dbReference>
<keyword evidence="10" id="KW-1185">Reference proteome</keyword>
<reference evidence="9" key="1">
    <citation type="submission" date="2021-12" db="EMBL/GenBank/DDBJ databases">
        <authorList>
            <person name="King R."/>
        </authorList>
    </citation>
    <scope>NUCLEOTIDE SEQUENCE</scope>
</reference>